<accession>A0A9D4C7N1</accession>
<reference evidence="2" key="2">
    <citation type="submission" date="2020-11" db="EMBL/GenBank/DDBJ databases">
        <authorList>
            <person name="McCartney M.A."/>
            <person name="Auch B."/>
            <person name="Kono T."/>
            <person name="Mallez S."/>
            <person name="Becker A."/>
            <person name="Gohl D.M."/>
            <person name="Silverstein K.A.T."/>
            <person name="Koren S."/>
            <person name="Bechman K.B."/>
            <person name="Herman A."/>
            <person name="Abrahante J.E."/>
            <person name="Garbe J."/>
        </authorList>
    </citation>
    <scope>NUCLEOTIDE SEQUENCE</scope>
    <source>
        <strain evidence="2">Duluth1</strain>
        <tissue evidence="2">Whole animal</tissue>
    </source>
</reference>
<keyword evidence="3" id="KW-1185">Reference proteome</keyword>
<gene>
    <name evidence="2" type="ORF">DPMN_061541</name>
</gene>
<feature type="region of interest" description="Disordered" evidence="1">
    <location>
        <begin position="27"/>
        <end position="46"/>
    </location>
</feature>
<dbReference type="AlphaFoldDB" id="A0A9D4C7N1"/>
<evidence type="ECO:0000256" key="1">
    <source>
        <dbReference type="SAM" id="MobiDB-lite"/>
    </source>
</evidence>
<feature type="compositionally biased region" description="Low complexity" evidence="1">
    <location>
        <begin position="34"/>
        <end position="46"/>
    </location>
</feature>
<sequence length="66" mass="7436">MWVLRRRKLGQPDHANEKAIYNFTQNPLRTSRNTPSSSTACSPTTSTRTVCLDDTVVAELVQHVVH</sequence>
<protein>
    <submittedName>
        <fullName evidence="2">Uncharacterized protein</fullName>
    </submittedName>
</protein>
<reference evidence="2" key="1">
    <citation type="journal article" date="2019" name="bioRxiv">
        <title>The Genome of the Zebra Mussel, Dreissena polymorpha: A Resource for Invasive Species Research.</title>
        <authorList>
            <person name="McCartney M.A."/>
            <person name="Auch B."/>
            <person name="Kono T."/>
            <person name="Mallez S."/>
            <person name="Zhang Y."/>
            <person name="Obille A."/>
            <person name="Becker A."/>
            <person name="Abrahante J.E."/>
            <person name="Garbe J."/>
            <person name="Badalamenti J.P."/>
            <person name="Herman A."/>
            <person name="Mangelson H."/>
            <person name="Liachko I."/>
            <person name="Sullivan S."/>
            <person name="Sone E.D."/>
            <person name="Koren S."/>
            <person name="Silverstein K.A.T."/>
            <person name="Beckman K.B."/>
            <person name="Gohl D.M."/>
        </authorList>
    </citation>
    <scope>NUCLEOTIDE SEQUENCE</scope>
    <source>
        <strain evidence="2">Duluth1</strain>
        <tissue evidence="2">Whole animal</tissue>
    </source>
</reference>
<organism evidence="2 3">
    <name type="scientific">Dreissena polymorpha</name>
    <name type="common">Zebra mussel</name>
    <name type="synonym">Mytilus polymorpha</name>
    <dbReference type="NCBI Taxonomy" id="45954"/>
    <lineage>
        <taxon>Eukaryota</taxon>
        <taxon>Metazoa</taxon>
        <taxon>Spiralia</taxon>
        <taxon>Lophotrochozoa</taxon>
        <taxon>Mollusca</taxon>
        <taxon>Bivalvia</taxon>
        <taxon>Autobranchia</taxon>
        <taxon>Heteroconchia</taxon>
        <taxon>Euheterodonta</taxon>
        <taxon>Imparidentia</taxon>
        <taxon>Neoheterodontei</taxon>
        <taxon>Myida</taxon>
        <taxon>Dreissenoidea</taxon>
        <taxon>Dreissenidae</taxon>
        <taxon>Dreissena</taxon>
    </lineage>
</organism>
<dbReference type="EMBL" id="JAIWYP010000013">
    <property type="protein sequence ID" value="KAH3718735.1"/>
    <property type="molecule type" value="Genomic_DNA"/>
</dbReference>
<dbReference type="Proteomes" id="UP000828390">
    <property type="component" value="Unassembled WGS sequence"/>
</dbReference>
<name>A0A9D4C7N1_DREPO</name>
<proteinExistence type="predicted"/>
<comment type="caution">
    <text evidence="2">The sequence shown here is derived from an EMBL/GenBank/DDBJ whole genome shotgun (WGS) entry which is preliminary data.</text>
</comment>
<evidence type="ECO:0000313" key="2">
    <source>
        <dbReference type="EMBL" id="KAH3718735.1"/>
    </source>
</evidence>
<evidence type="ECO:0000313" key="3">
    <source>
        <dbReference type="Proteomes" id="UP000828390"/>
    </source>
</evidence>